<name>A0AAE0FCA7_9CHLO</name>
<protein>
    <submittedName>
        <fullName evidence="1">Uncharacterized protein</fullName>
    </submittedName>
</protein>
<dbReference type="AlphaFoldDB" id="A0AAE0FCA7"/>
<keyword evidence="2" id="KW-1185">Reference proteome</keyword>
<gene>
    <name evidence="1" type="ORF">CYMTET_33873</name>
</gene>
<evidence type="ECO:0000313" key="1">
    <source>
        <dbReference type="EMBL" id="KAK3257025.1"/>
    </source>
</evidence>
<comment type="caution">
    <text evidence="1">The sequence shown here is derived from an EMBL/GenBank/DDBJ whole genome shotgun (WGS) entry which is preliminary data.</text>
</comment>
<proteinExistence type="predicted"/>
<reference evidence="1 2" key="1">
    <citation type="journal article" date="2015" name="Genome Biol. Evol.">
        <title>Comparative Genomics of a Bacterivorous Green Alga Reveals Evolutionary Causalities and Consequences of Phago-Mixotrophic Mode of Nutrition.</title>
        <authorList>
            <person name="Burns J.A."/>
            <person name="Paasch A."/>
            <person name="Narechania A."/>
            <person name="Kim E."/>
        </authorList>
    </citation>
    <scope>NUCLEOTIDE SEQUENCE [LARGE SCALE GENOMIC DNA]</scope>
    <source>
        <strain evidence="1 2">PLY_AMNH</strain>
    </source>
</reference>
<evidence type="ECO:0000313" key="2">
    <source>
        <dbReference type="Proteomes" id="UP001190700"/>
    </source>
</evidence>
<sequence>MPMPMHVYTTCQALRMRITPDMLKQKSRAIACLHQWNGTVLGMIAAKGSLEDGDQVLGPAAGGGQKDVPLSDISDPFSVQNRVNRNKSAPIQRAKVVMPREIQLPFSAKLRSQHIEGASAGQREASSGQSLMGYSRRLQRYNFIHLRADPSGGPGDLSMLPSTLGFRRPGINKIANAELFGLGTKSLVPRSRAVVSTLNGTTAHLPAGTAHTPDHGHHRSLRGHLLQKANGHMMHSKIVEPLFVDSDLMRGPELFHDIDS</sequence>
<organism evidence="1 2">
    <name type="scientific">Cymbomonas tetramitiformis</name>
    <dbReference type="NCBI Taxonomy" id="36881"/>
    <lineage>
        <taxon>Eukaryota</taxon>
        <taxon>Viridiplantae</taxon>
        <taxon>Chlorophyta</taxon>
        <taxon>Pyramimonadophyceae</taxon>
        <taxon>Pyramimonadales</taxon>
        <taxon>Pyramimonadaceae</taxon>
        <taxon>Cymbomonas</taxon>
    </lineage>
</organism>
<accession>A0AAE0FCA7</accession>
<dbReference type="EMBL" id="LGRX02021121">
    <property type="protein sequence ID" value="KAK3257025.1"/>
    <property type="molecule type" value="Genomic_DNA"/>
</dbReference>
<dbReference type="Proteomes" id="UP001190700">
    <property type="component" value="Unassembled WGS sequence"/>
</dbReference>